<feature type="domain" description="MmeI-like target recognition" evidence="7">
    <location>
        <begin position="636"/>
        <end position="839"/>
    </location>
</feature>
<dbReference type="EMBL" id="HG916826">
    <property type="protein sequence ID" value="CDM42617.1"/>
    <property type="molecule type" value="Genomic_DNA"/>
</dbReference>
<feature type="domain" description="MmeI-like helicase spacer" evidence="6">
    <location>
        <begin position="182"/>
        <end position="259"/>
    </location>
</feature>
<sequence>MIDKLTVDAIRARAVKLAKRFEGVSSEKQHDQNFMRAFCEVFGVDPNRIEWQFKVKQAGQSTKWGDGLLPGMALFEMKSRGEDLDAAYEQASKYIALMPQDWAVPQFVIISDFATVNVHVRATGERHSFSLSQMAANLDVLLPLAGYEARAVAQENEANEAAAEKIGRLHDRMKADGYSGVDLESYLVRLLFCLFADDTGLFGENHRFLDLLRNTRVDGSNLHDELVALFETLNTAESARSKNLPERFRGFPYVNGDLFAGGLARYYFDEDGRRLLLELAEDDWRLIKPSIFGSLFQAIMHHEDEGASPKSRKRRELGAHYTSETNILKVIRPLFLDDLWAEFEQTKRNRAKLGLLHDRLAKMQFFDPAAGCGNFLVVAYRELRLLELAIIEQLYGGGKSQSDVALMVRLDVDQFHGIEIDSTAARIATVAMWLTDHQMNLQLERLGSYMHRLPLTKRPNIHTGNALKVDWATVLPPSDGCVVMGNPPFLGYSNQSAEQRADLAEVFRDVPGAGVLDYVAGWYAKAAMYIQGHERIPVAFVSTNSITQGEQVAVLWRPLMTDGLLARHPYQRVHIHFAHRTFRWSNEGRGIAAVHCVIVGFGLRPQQSCRLYDYETLTSEPVERTVGRINAYLVDAPEVFIEKRRKPIGSGCLEMVKGSQPTDGGNLLLRAEEAEWIKANDPIAAKYIRSFLGAEEFINNLPRYCLWLLDSTAQDRAASTDIQRRMSAVRAMRLASPKLPTKKLADVPYLFGEIRRTGSTYLIIPRHSSEQRVFLPIGYSDDQTICGDANFVLPNAGLFEFGVLCSTFHNAWMRAVCGRIKSDYRYSNTIVYNNFPWPSVGKAQREKVCQAAQAVLDARALEEGRCAAQGQSCSLADLYAPGNMPRELLKAHEQLDKAVDAAYASDGFRSSLGAEADRVAFLLNLYQLRVAAD</sequence>
<feature type="domain" description="MmeI-like N-terminal" evidence="5">
    <location>
        <begin position="13"/>
        <end position="175"/>
    </location>
</feature>
<name>W6R1K6_ECTO5</name>
<dbReference type="Pfam" id="PF20466">
    <property type="entry name" value="MmeI_TRD"/>
    <property type="match status" value="1"/>
</dbReference>
<reference evidence="10 11" key="1">
    <citation type="submission" date="2013-11" db="EMBL/GenBank/DDBJ databases">
        <title>Complete genome sequence of the cyanide-degrading bacterium Pseudomonas pseudoalcaligenes CECT 5344.</title>
        <authorList>
            <person name="Wibberg D."/>
            <person name="Puehler A."/>
            <person name="Schlueter A."/>
        </authorList>
    </citation>
    <scope>NUCLEOTIDE SEQUENCE [LARGE SCALE GENOMIC DNA]</scope>
    <source>
        <strain evidence="11">CECT 5344</strain>
    </source>
</reference>
<dbReference type="Pfam" id="PF20465">
    <property type="entry name" value="MmeI_hel"/>
    <property type="match status" value="1"/>
</dbReference>
<dbReference type="InterPro" id="IPR046816">
    <property type="entry name" value="MmeI_Mtase"/>
</dbReference>
<organism evidence="10 11">
    <name type="scientific">Ectopseudomonas oleovorans (strain CECT 5344)</name>
    <name type="common">Pseudomonas pseudoalcaligenes</name>
    <dbReference type="NCBI Taxonomy" id="1182590"/>
    <lineage>
        <taxon>Bacteria</taxon>
        <taxon>Pseudomonadati</taxon>
        <taxon>Pseudomonadota</taxon>
        <taxon>Gammaproteobacteria</taxon>
        <taxon>Pseudomonadales</taxon>
        <taxon>Pseudomonadaceae</taxon>
        <taxon>Ectopseudomonas</taxon>
    </lineage>
</organism>
<dbReference type="OrthoDB" id="9782445at2"/>
<dbReference type="InterPro" id="IPR029063">
    <property type="entry name" value="SAM-dependent_MTases_sf"/>
</dbReference>
<feature type="domain" description="MmeI-like C-terminal" evidence="8">
    <location>
        <begin position="842"/>
        <end position="927"/>
    </location>
</feature>
<accession>W6R1K6</accession>
<dbReference type="GO" id="GO:0009007">
    <property type="term" value="F:site-specific DNA-methyltransferase (adenine-specific) activity"/>
    <property type="evidence" value="ECO:0007669"/>
    <property type="project" value="UniProtKB-EC"/>
</dbReference>
<evidence type="ECO:0000256" key="3">
    <source>
        <dbReference type="ARBA" id="ARBA00022679"/>
    </source>
</evidence>
<dbReference type="InterPro" id="IPR046820">
    <property type="entry name" value="MmeI_TRD"/>
</dbReference>
<dbReference type="InterPro" id="IPR046819">
    <property type="entry name" value="MmeI_hel"/>
</dbReference>
<dbReference type="RefSeq" id="WP_003464181.1">
    <property type="nucleotide sequence ID" value="NZ_HG916826.1"/>
</dbReference>
<keyword evidence="3 10" id="KW-0808">Transferase</keyword>
<evidence type="ECO:0000256" key="2">
    <source>
        <dbReference type="ARBA" id="ARBA00022603"/>
    </source>
</evidence>
<evidence type="ECO:0000313" key="10">
    <source>
        <dbReference type="EMBL" id="CDM42617.1"/>
    </source>
</evidence>
<evidence type="ECO:0000256" key="4">
    <source>
        <dbReference type="ARBA" id="ARBA00047942"/>
    </source>
</evidence>
<dbReference type="REBASE" id="78770">
    <property type="entry name" value="Pps5344ORF4076P"/>
</dbReference>
<comment type="catalytic activity">
    <reaction evidence="4">
        <text>a 2'-deoxyadenosine in DNA + S-adenosyl-L-methionine = an N(6)-methyl-2'-deoxyadenosine in DNA + S-adenosyl-L-homocysteine + H(+)</text>
        <dbReference type="Rhea" id="RHEA:15197"/>
        <dbReference type="Rhea" id="RHEA-COMP:12418"/>
        <dbReference type="Rhea" id="RHEA-COMP:12419"/>
        <dbReference type="ChEBI" id="CHEBI:15378"/>
        <dbReference type="ChEBI" id="CHEBI:57856"/>
        <dbReference type="ChEBI" id="CHEBI:59789"/>
        <dbReference type="ChEBI" id="CHEBI:90615"/>
        <dbReference type="ChEBI" id="CHEBI:90616"/>
        <dbReference type="EC" id="2.1.1.72"/>
    </reaction>
</comment>
<dbReference type="eggNOG" id="COG1002">
    <property type="taxonomic scope" value="Bacteria"/>
</dbReference>
<evidence type="ECO:0000313" key="11">
    <source>
        <dbReference type="Proteomes" id="UP000032841"/>
    </source>
</evidence>
<dbReference type="Pfam" id="PF20467">
    <property type="entry name" value="MmeI_C"/>
    <property type="match status" value="1"/>
</dbReference>
<dbReference type="EC" id="2.1.1.72" evidence="1"/>
<dbReference type="InterPro" id="IPR050953">
    <property type="entry name" value="N4_N6_ade-DNA_methylase"/>
</dbReference>
<evidence type="ECO:0000259" key="7">
    <source>
        <dbReference type="Pfam" id="PF20466"/>
    </source>
</evidence>
<dbReference type="Gene3D" id="3.40.50.150">
    <property type="entry name" value="Vaccinia Virus protein VP39"/>
    <property type="match status" value="1"/>
</dbReference>
<dbReference type="PANTHER" id="PTHR33841">
    <property type="entry name" value="DNA METHYLTRANSFERASE YEEA-RELATED"/>
    <property type="match status" value="1"/>
</dbReference>
<evidence type="ECO:0000259" key="5">
    <source>
        <dbReference type="Pfam" id="PF20464"/>
    </source>
</evidence>
<dbReference type="SUPFAM" id="SSF53335">
    <property type="entry name" value="S-adenosyl-L-methionine-dependent methyltransferases"/>
    <property type="match status" value="1"/>
</dbReference>
<dbReference type="GO" id="GO:0032259">
    <property type="term" value="P:methylation"/>
    <property type="evidence" value="ECO:0007669"/>
    <property type="project" value="UniProtKB-KW"/>
</dbReference>
<gene>
    <name evidence="10" type="primary">yeeA</name>
    <name evidence="10" type="ORF">BN5_4076</name>
</gene>
<dbReference type="HOGENOM" id="CLU_005831_3_0_6"/>
<dbReference type="KEGG" id="ppse:BN5_4076"/>
<keyword evidence="2 10" id="KW-0489">Methyltransferase</keyword>
<evidence type="ECO:0000259" key="8">
    <source>
        <dbReference type="Pfam" id="PF20467"/>
    </source>
</evidence>
<dbReference type="Pfam" id="PF20464">
    <property type="entry name" value="MmeI_N"/>
    <property type="match status" value="1"/>
</dbReference>
<dbReference type="InterPro" id="IPR046817">
    <property type="entry name" value="MmeI_N"/>
</dbReference>
<dbReference type="AlphaFoldDB" id="W6R1K6"/>
<dbReference type="PANTHER" id="PTHR33841:SF1">
    <property type="entry name" value="DNA METHYLTRANSFERASE A"/>
    <property type="match status" value="1"/>
</dbReference>
<dbReference type="InterPro" id="IPR046818">
    <property type="entry name" value="MmeI_C"/>
</dbReference>
<dbReference type="Proteomes" id="UP000032841">
    <property type="component" value="Chromosome"/>
</dbReference>
<evidence type="ECO:0000256" key="1">
    <source>
        <dbReference type="ARBA" id="ARBA00011900"/>
    </source>
</evidence>
<evidence type="ECO:0000259" key="6">
    <source>
        <dbReference type="Pfam" id="PF20465"/>
    </source>
</evidence>
<feature type="domain" description="MmeI-like DNA-methyltransferase" evidence="9">
    <location>
        <begin position="344"/>
        <end position="612"/>
    </location>
</feature>
<proteinExistence type="predicted"/>
<evidence type="ECO:0000259" key="9">
    <source>
        <dbReference type="Pfam" id="PF20473"/>
    </source>
</evidence>
<protein>
    <recommendedName>
        <fullName evidence="1">site-specific DNA-methyltransferase (adenine-specific)</fullName>
        <ecNumber evidence="1">2.1.1.72</ecNumber>
    </recommendedName>
</protein>
<dbReference type="Pfam" id="PF20473">
    <property type="entry name" value="MmeI_Mtase"/>
    <property type="match status" value="1"/>
</dbReference>